<name>A0A660KX33_9ACTN</name>
<protein>
    <recommendedName>
        <fullName evidence="4">Polyketide cyclase/dehydrase/lipid transport protein</fullName>
    </recommendedName>
</protein>
<feature type="transmembrane region" description="Helical" evidence="1">
    <location>
        <begin position="6"/>
        <end position="24"/>
    </location>
</feature>
<accession>A0A660KX33</accession>
<keyword evidence="3" id="KW-1185">Reference proteome</keyword>
<proteinExistence type="predicted"/>
<dbReference type="AlphaFoldDB" id="A0A660KX33"/>
<sequence length="161" mass="18081">MQWLGLSLTILLAALFIGTWVWTLRRHAQAGGMFDWARPRVARLELPCSAEGTRELIYDGLLDALGTRTPRRKKHRDDFRIVSHLDGDFGPGSARFRFELEPVSDSRTRLTISLASQSHGGETGAPDPAEAPARVRQVDRLATWIAEHGRGELLETRWGRP</sequence>
<dbReference type="EMBL" id="RBIL01000003">
    <property type="protein sequence ID" value="RKQ84871.1"/>
    <property type="molecule type" value="Genomic_DNA"/>
</dbReference>
<evidence type="ECO:0000256" key="1">
    <source>
        <dbReference type="SAM" id="Phobius"/>
    </source>
</evidence>
<evidence type="ECO:0008006" key="4">
    <source>
        <dbReference type="Google" id="ProtNLM"/>
    </source>
</evidence>
<evidence type="ECO:0000313" key="2">
    <source>
        <dbReference type="EMBL" id="RKQ84871.1"/>
    </source>
</evidence>
<dbReference type="RefSeq" id="WP_121258331.1">
    <property type="nucleotide sequence ID" value="NZ_RBIL01000003.1"/>
</dbReference>
<reference evidence="2 3" key="1">
    <citation type="submission" date="2018-10" db="EMBL/GenBank/DDBJ databases">
        <title>Genomic Encyclopedia of Archaeal and Bacterial Type Strains, Phase II (KMG-II): from individual species to whole genera.</title>
        <authorList>
            <person name="Goeker M."/>
        </authorList>
    </citation>
    <scope>NUCLEOTIDE SEQUENCE [LARGE SCALE GENOMIC DNA]</scope>
    <source>
        <strain evidence="2 3">DSM 14954</strain>
    </source>
</reference>
<comment type="caution">
    <text evidence="2">The sequence shown here is derived from an EMBL/GenBank/DDBJ whole genome shotgun (WGS) entry which is preliminary data.</text>
</comment>
<keyword evidence="1" id="KW-1133">Transmembrane helix</keyword>
<dbReference type="Proteomes" id="UP000278962">
    <property type="component" value="Unassembled WGS sequence"/>
</dbReference>
<evidence type="ECO:0000313" key="3">
    <source>
        <dbReference type="Proteomes" id="UP000278962"/>
    </source>
</evidence>
<gene>
    <name evidence="2" type="ORF">C8N24_6501</name>
</gene>
<keyword evidence="1" id="KW-0812">Transmembrane</keyword>
<organism evidence="2 3">
    <name type="scientific">Solirubrobacter pauli</name>
    <dbReference type="NCBI Taxonomy" id="166793"/>
    <lineage>
        <taxon>Bacteria</taxon>
        <taxon>Bacillati</taxon>
        <taxon>Actinomycetota</taxon>
        <taxon>Thermoleophilia</taxon>
        <taxon>Solirubrobacterales</taxon>
        <taxon>Solirubrobacteraceae</taxon>
        <taxon>Solirubrobacter</taxon>
    </lineage>
</organism>
<keyword evidence="1" id="KW-0472">Membrane</keyword>